<reference evidence="3 4" key="1">
    <citation type="submission" date="2024-03" db="EMBL/GenBank/DDBJ databases">
        <title>The Acrasis kona genome and developmental transcriptomes reveal deep origins of eukaryotic multicellular pathways.</title>
        <authorList>
            <person name="Sheikh S."/>
            <person name="Fu C.-J."/>
            <person name="Brown M.W."/>
            <person name="Baldauf S.L."/>
        </authorList>
    </citation>
    <scope>NUCLEOTIDE SEQUENCE [LARGE SCALE GENOMIC DNA]</scope>
    <source>
        <strain evidence="3 4">ATCC MYA-3509</strain>
    </source>
</reference>
<organism evidence="3 4">
    <name type="scientific">Acrasis kona</name>
    <dbReference type="NCBI Taxonomy" id="1008807"/>
    <lineage>
        <taxon>Eukaryota</taxon>
        <taxon>Discoba</taxon>
        <taxon>Heterolobosea</taxon>
        <taxon>Tetramitia</taxon>
        <taxon>Eutetramitia</taxon>
        <taxon>Acrasidae</taxon>
        <taxon>Acrasis</taxon>
    </lineage>
</organism>
<proteinExistence type="predicted"/>
<feature type="coiled-coil region" evidence="1">
    <location>
        <begin position="225"/>
        <end position="322"/>
    </location>
</feature>
<comment type="caution">
    <text evidence="3">The sequence shown here is derived from an EMBL/GenBank/DDBJ whole genome shotgun (WGS) entry which is preliminary data.</text>
</comment>
<feature type="coiled-coil region" evidence="1">
    <location>
        <begin position="652"/>
        <end position="679"/>
    </location>
</feature>
<feature type="compositionally biased region" description="Polar residues" evidence="2">
    <location>
        <begin position="51"/>
        <end position="62"/>
    </location>
</feature>
<evidence type="ECO:0000256" key="1">
    <source>
        <dbReference type="SAM" id="Coils"/>
    </source>
</evidence>
<dbReference type="EMBL" id="JAOPGA020001505">
    <property type="protein sequence ID" value="KAL0488992.1"/>
    <property type="molecule type" value="Genomic_DNA"/>
</dbReference>
<keyword evidence="1" id="KW-0175">Coiled coil</keyword>
<gene>
    <name evidence="3" type="ORF">AKO1_013419</name>
</gene>
<evidence type="ECO:0000313" key="4">
    <source>
        <dbReference type="Proteomes" id="UP001431209"/>
    </source>
</evidence>
<name>A0AAW2ZK27_9EUKA</name>
<dbReference type="Proteomes" id="UP001431209">
    <property type="component" value="Unassembled WGS sequence"/>
</dbReference>
<feature type="coiled-coil region" evidence="1">
    <location>
        <begin position="421"/>
        <end position="448"/>
    </location>
</feature>
<keyword evidence="4" id="KW-1185">Reference proteome</keyword>
<evidence type="ECO:0000313" key="3">
    <source>
        <dbReference type="EMBL" id="KAL0488992.1"/>
    </source>
</evidence>
<protein>
    <submittedName>
        <fullName evidence="3">Laminin subunit alpha</fullName>
    </submittedName>
</protein>
<dbReference type="AlphaFoldDB" id="A0AAW2ZK27"/>
<feature type="region of interest" description="Disordered" evidence="2">
    <location>
        <begin position="43"/>
        <end position="63"/>
    </location>
</feature>
<accession>A0AAW2ZK27</accession>
<evidence type="ECO:0000256" key="2">
    <source>
        <dbReference type="SAM" id="MobiDB-lite"/>
    </source>
</evidence>
<sequence>MDSWRTNISSILDKTNNILTTPVYTPDNRTLYISPYDSASQSDFVHEHHSSPSTPSRYQRTIGSPGYSTAEVFDVKDDLERFKKDFERFKNETHTEYDIRTDYLANTIKKDLMTHVEAMKLEKNNTQQIIEDFRQQEHEKRKHVDEMIALFQSQIDELSRSRRESNFRADKNQTMVDTLIKSLNANHKTINDLMQTKQEVTCKLDDTCNSVVQITRGQSTQQKQIEQLMTAKQDLTAKVQEHSRIAEEITSSLNDNQRQLQDLMNNKKDVQSKIKENNTCITQLQSSLQINQKQIQDLTSARNQLQKQVQDLTSTKNQLQENVTSNQYMIEQLSKMLNDTNAQVLELTTHKNQHMVQLKDQQSCIQQLTKTVQSNQTQISQLIDDKHDLLAKTDSNHMLIQQALQKMESHQEHENKIVKSVLDVMQRVDKVEQDVSNWQEQINMINKSMQQTHARNSTLIDALTKRISMLETTVQSNRLISSNMTPDSIKVMIRDVIHPFVTHTNQQTQQIHDQIDAMKQEIKSEVDVSCMISSVMDPFVKSLSEKNQQLDQQVTRIRNHIDGQSVDLITRRDLVNIDNRINHIVGDFENLKFYKTELENLMLGYQKSQKDISDLFKDYQLQCTDSLLGCDMKIQQVEQKTKIQVDGVSHVVDQYTKIIEYLSNRVLQLEQQQQQQQQQQQE</sequence>